<dbReference type="EMBL" id="JAMQKB010000020">
    <property type="protein sequence ID" value="MDC3425735.1"/>
    <property type="molecule type" value="Genomic_DNA"/>
</dbReference>
<comment type="caution">
    <text evidence="2">The sequence shown here is derived from an EMBL/GenBank/DDBJ whole genome shotgun (WGS) entry which is preliminary data.</text>
</comment>
<gene>
    <name evidence="2" type="primary">ligD</name>
    <name evidence="2" type="ORF">NC797_14605</name>
</gene>
<dbReference type="NCBIfam" id="TIGR02778">
    <property type="entry name" value="ligD_pol"/>
    <property type="match status" value="1"/>
</dbReference>
<dbReference type="AlphaFoldDB" id="A0A9X3WU42"/>
<organism evidence="2 3">
    <name type="scientific">Terrihalobacillus insolitus</name>
    <dbReference type="NCBI Taxonomy" id="2950438"/>
    <lineage>
        <taxon>Bacteria</taxon>
        <taxon>Bacillati</taxon>
        <taxon>Bacillota</taxon>
        <taxon>Bacilli</taxon>
        <taxon>Bacillales</taxon>
        <taxon>Bacillaceae</taxon>
        <taxon>Terrihalobacillus</taxon>
    </lineage>
</organism>
<dbReference type="NCBIfam" id="TIGR02776">
    <property type="entry name" value="NHEJ_ligase_prk"/>
    <property type="match status" value="1"/>
</dbReference>
<dbReference type="Gene3D" id="3.90.920.10">
    <property type="entry name" value="DNA primase, PRIM domain"/>
    <property type="match status" value="1"/>
</dbReference>
<dbReference type="RefSeq" id="WP_272437552.1">
    <property type="nucleotide sequence ID" value="NZ_JAMQKB010000020.1"/>
</dbReference>
<dbReference type="Proteomes" id="UP001145050">
    <property type="component" value="Unassembled WGS sequence"/>
</dbReference>
<evidence type="ECO:0000259" key="1">
    <source>
        <dbReference type="Pfam" id="PF21686"/>
    </source>
</evidence>
<dbReference type="InterPro" id="IPR052171">
    <property type="entry name" value="NHEJ_LigD"/>
</dbReference>
<protein>
    <submittedName>
        <fullName evidence="2">DNA ligase D</fullName>
        <ecNumber evidence="2">6.5.1.1</ecNumber>
    </submittedName>
</protein>
<dbReference type="PANTHER" id="PTHR42705">
    <property type="entry name" value="BIFUNCTIONAL NON-HOMOLOGOUS END JOINING PROTEIN LIGD"/>
    <property type="match status" value="1"/>
</dbReference>
<reference evidence="2" key="1">
    <citation type="submission" date="2022-06" db="EMBL/GenBank/DDBJ databases">
        <title>Aquibacillus sp. a new bacterium isolated from soil saline samples.</title>
        <authorList>
            <person name="Galisteo C."/>
            <person name="De La Haba R."/>
            <person name="Sanchez-Porro C."/>
            <person name="Ventosa A."/>
        </authorList>
    </citation>
    <scope>NUCLEOTIDE SEQUENCE</scope>
    <source>
        <strain evidence="2">3ASR75-11</strain>
    </source>
</reference>
<accession>A0A9X3WU42</accession>
<evidence type="ECO:0000313" key="2">
    <source>
        <dbReference type="EMBL" id="MDC3425735.1"/>
    </source>
</evidence>
<dbReference type="EC" id="6.5.1.1" evidence="2"/>
<dbReference type="InterPro" id="IPR014143">
    <property type="entry name" value="NHEJ_ligase_prk"/>
</dbReference>
<keyword evidence="3" id="KW-1185">Reference proteome</keyword>
<keyword evidence="2" id="KW-0436">Ligase</keyword>
<dbReference type="Pfam" id="PF21686">
    <property type="entry name" value="LigD_Prim-Pol"/>
    <property type="match status" value="1"/>
</dbReference>
<name>A0A9X3WU42_9BACI</name>
<dbReference type="InterPro" id="IPR014145">
    <property type="entry name" value="LigD_pol_dom"/>
</dbReference>
<evidence type="ECO:0000313" key="3">
    <source>
        <dbReference type="Proteomes" id="UP001145050"/>
    </source>
</evidence>
<proteinExistence type="predicted"/>
<feature type="domain" description="DNA ligase D polymerase" evidence="1">
    <location>
        <begin position="144"/>
        <end position="391"/>
    </location>
</feature>
<dbReference type="GO" id="GO:0003910">
    <property type="term" value="F:DNA ligase (ATP) activity"/>
    <property type="evidence" value="ECO:0007669"/>
    <property type="project" value="UniProtKB-EC"/>
</dbReference>
<sequence length="415" mass="48998">MQEDKNLNKLFPKNKKKYRGLFFILGLETQNERFLLGVIRKNTIVQMGTFSKGLNKSEKKSLMEAIRKHDNNTSNKTIRTEPGICVEIYFKTIEENQLIDPTFHSFHLKLNWKECTWDRLILDNTQVQITHPDKMIWDHHNINKENFISYLIHISPFILPFLENRALTTIRYPNGIYNESFYQKNCPDYAPNFIRTAEKDDINYIICNDLSTLLWLGNQLAIEYHVPFQTINRENPLEIVFDLDPPDRDAFHLAIKAATEMKKIFDTFEIESYPKLSGNKGIQIHIPIKDSSLTYDKTRIFTEFIARYLVERHPQYFTIERLKKNRGNKLYIDYVQHAQGKTIICPYSTRGRDRPTVATPLYWDEVNKNLKVEKYDIPFVLKRLTTHECPFHDFFEQDNSNLIDIIGSLEEKSTS</sequence>
<dbReference type="PANTHER" id="PTHR42705:SF2">
    <property type="entry name" value="BIFUNCTIONAL NON-HOMOLOGOUS END JOINING PROTEIN LIGD"/>
    <property type="match status" value="1"/>
</dbReference>